<sequence length="76" mass="8490">MSDGRVGRKTRITEGNMADGRKRNKKIARFELKGRIPIQEGTSSKIEGASYNIEPSQAHTTLSYCKECDNGEEEKS</sequence>
<proteinExistence type="predicted"/>
<reference evidence="1" key="1">
    <citation type="submission" date="2015-10" db="EMBL/GenBank/DDBJ databases">
        <title>EvidentialGene: Evidence-directed Construction of Complete mRNA Transcriptomes without Genomes.</title>
        <authorList>
            <person name="Gilbert D.G."/>
        </authorList>
    </citation>
    <scope>NUCLEOTIDE SEQUENCE</scope>
</reference>
<evidence type="ECO:0000313" key="1">
    <source>
        <dbReference type="EMBL" id="JAN56446.1"/>
    </source>
</evidence>
<name>A0A0P6D1I0_9CRUS</name>
<organism evidence="1">
    <name type="scientific">Daphnia magna</name>
    <dbReference type="NCBI Taxonomy" id="35525"/>
    <lineage>
        <taxon>Eukaryota</taxon>
        <taxon>Metazoa</taxon>
        <taxon>Ecdysozoa</taxon>
        <taxon>Arthropoda</taxon>
        <taxon>Crustacea</taxon>
        <taxon>Branchiopoda</taxon>
        <taxon>Diplostraca</taxon>
        <taxon>Cladocera</taxon>
        <taxon>Anomopoda</taxon>
        <taxon>Daphniidae</taxon>
        <taxon>Daphnia</taxon>
    </lineage>
</organism>
<dbReference type="AlphaFoldDB" id="A0A0P6D1I0"/>
<dbReference type="EMBL" id="GDIQ01038291">
    <property type="protein sequence ID" value="JAN56446.1"/>
    <property type="molecule type" value="Transcribed_RNA"/>
</dbReference>
<accession>A0A0P6D1I0</accession>
<protein>
    <submittedName>
        <fullName evidence="1">Uncharacterized protein</fullName>
    </submittedName>
</protein>